<dbReference type="InterPro" id="IPR008947">
    <property type="entry name" value="PLipase_C/P1_nuclease_dom_sf"/>
</dbReference>
<evidence type="ECO:0000313" key="8">
    <source>
        <dbReference type="EMBL" id="THD65658.1"/>
    </source>
</evidence>
<evidence type="ECO:0000313" key="9">
    <source>
        <dbReference type="Proteomes" id="UP000305939"/>
    </source>
</evidence>
<dbReference type="PANTHER" id="PTHR33146:SF26">
    <property type="entry name" value="ENDONUCLEASE 4"/>
    <property type="match status" value="1"/>
</dbReference>
<evidence type="ECO:0000256" key="6">
    <source>
        <dbReference type="ARBA" id="ARBA00023180"/>
    </source>
</evidence>
<dbReference type="Gene3D" id="1.10.575.10">
    <property type="entry name" value="P1 Nuclease"/>
    <property type="match status" value="1"/>
</dbReference>
<dbReference type="AlphaFoldDB" id="A0A4S3LWV4"/>
<protein>
    <submittedName>
        <fullName evidence="8">S1/P1 Nuclease</fullName>
    </submittedName>
</protein>
<reference evidence="8 9" key="1">
    <citation type="submission" date="2019-04" db="EMBL/GenBank/DDBJ databases">
        <title>Draft genome sequence of Robertkochia marina CC-AMO-30D.</title>
        <authorList>
            <person name="Hameed A."/>
            <person name="Lin S.-Y."/>
            <person name="Shahina M."/>
            <person name="Lai W.-A."/>
            <person name="Young C.-C."/>
        </authorList>
    </citation>
    <scope>NUCLEOTIDE SEQUENCE [LARGE SCALE GENOMIC DNA]</scope>
    <source>
        <strain evidence="8 9">CC-AMO-30D</strain>
    </source>
</reference>
<keyword evidence="2" id="KW-0479">Metal-binding</keyword>
<organism evidence="8 9">
    <name type="scientific">Robertkochia marina</name>
    <dbReference type="NCBI Taxonomy" id="1227945"/>
    <lineage>
        <taxon>Bacteria</taxon>
        <taxon>Pseudomonadati</taxon>
        <taxon>Bacteroidota</taxon>
        <taxon>Flavobacteriia</taxon>
        <taxon>Flavobacteriales</taxon>
        <taxon>Flavobacteriaceae</taxon>
        <taxon>Robertkochia</taxon>
    </lineage>
</organism>
<dbReference type="GO" id="GO:0006308">
    <property type="term" value="P:DNA catabolic process"/>
    <property type="evidence" value="ECO:0007669"/>
    <property type="project" value="InterPro"/>
</dbReference>
<dbReference type="Pfam" id="PF02265">
    <property type="entry name" value="S1-P1_nuclease"/>
    <property type="match status" value="1"/>
</dbReference>
<evidence type="ECO:0000256" key="2">
    <source>
        <dbReference type="ARBA" id="ARBA00022723"/>
    </source>
</evidence>
<dbReference type="PANTHER" id="PTHR33146">
    <property type="entry name" value="ENDONUCLEASE 4"/>
    <property type="match status" value="1"/>
</dbReference>
<accession>A0A4S3LWV4</accession>
<dbReference type="GO" id="GO:0004519">
    <property type="term" value="F:endonuclease activity"/>
    <property type="evidence" value="ECO:0007669"/>
    <property type="project" value="UniProtKB-KW"/>
</dbReference>
<keyword evidence="6" id="KW-0325">Glycoprotein</keyword>
<dbReference type="RefSeq" id="WP_136336942.1">
    <property type="nucleotide sequence ID" value="NZ_QXMP01000002.1"/>
</dbReference>
<dbReference type="GO" id="GO:0016788">
    <property type="term" value="F:hydrolase activity, acting on ester bonds"/>
    <property type="evidence" value="ECO:0007669"/>
    <property type="project" value="InterPro"/>
</dbReference>
<proteinExistence type="predicted"/>
<evidence type="ECO:0000256" key="5">
    <source>
        <dbReference type="ARBA" id="ARBA00023157"/>
    </source>
</evidence>
<keyword evidence="5" id="KW-1015">Disulfide bond</keyword>
<keyword evidence="4" id="KW-0378">Hydrolase</keyword>
<keyword evidence="1" id="KW-0540">Nuclease</keyword>
<keyword evidence="7" id="KW-0732">Signal</keyword>
<feature type="signal peptide" evidence="7">
    <location>
        <begin position="1"/>
        <end position="21"/>
    </location>
</feature>
<keyword evidence="9" id="KW-1185">Reference proteome</keyword>
<dbReference type="OrthoDB" id="267579at2"/>
<dbReference type="EMBL" id="SSMC01000004">
    <property type="protein sequence ID" value="THD65658.1"/>
    <property type="molecule type" value="Genomic_DNA"/>
</dbReference>
<dbReference type="Proteomes" id="UP000305939">
    <property type="component" value="Unassembled WGS sequence"/>
</dbReference>
<evidence type="ECO:0000256" key="3">
    <source>
        <dbReference type="ARBA" id="ARBA00022759"/>
    </source>
</evidence>
<evidence type="ECO:0000256" key="7">
    <source>
        <dbReference type="SAM" id="SignalP"/>
    </source>
</evidence>
<feature type="chain" id="PRO_5020554498" evidence="7">
    <location>
        <begin position="22"/>
        <end position="261"/>
    </location>
</feature>
<dbReference type="GO" id="GO:0003676">
    <property type="term" value="F:nucleic acid binding"/>
    <property type="evidence" value="ECO:0007669"/>
    <property type="project" value="InterPro"/>
</dbReference>
<sequence>MNQLTSLLFSILIFTTVQVFADDWGKTGHRVTAAVADRYLTEASREKIRELLQGQSLELVSNYADDIKSDSRFDHLDPWHYVNFPLGEKYKDEKAAKGGDIVQAIEKCIEVLKDPGSTRDDKEFYLKLLVHFIGDLHQPLHIGRADDRGGNNIQLRWFSRGSNLHRVWDTQMVEQFGMSYSELSDNLPVVDPRQIKEIMMGDYNDWMYDTRKLTESVYGSVRVGEKLGYRYMYDHFDSLRWQLLKGGIRLASLLNEIFDPA</sequence>
<dbReference type="SUPFAM" id="SSF48537">
    <property type="entry name" value="Phospholipase C/P1 nuclease"/>
    <property type="match status" value="1"/>
</dbReference>
<evidence type="ECO:0000256" key="4">
    <source>
        <dbReference type="ARBA" id="ARBA00022801"/>
    </source>
</evidence>
<dbReference type="InterPro" id="IPR003154">
    <property type="entry name" value="S1/P1nuclease"/>
</dbReference>
<dbReference type="CDD" id="cd11010">
    <property type="entry name" value="S1-P1_nuclease"/>
    <property type="match status" value="1"/>
</dbReference>
<name>A0A4S3LWV4_9FLAO</name>
<dbReference type="GO" id="GO:0046872">
    <property type="term" value="F:metal ion binding"/>
    <property type="evidence" value="ECO:0007669"/>
    <property type="project" value="UniProtKB-KW"/>
</dbReference>
<comment type="caution">
    <text evidence="8">The sequence shown here is derived from an EMBL/GenBank/DDBJ whole genome shotgun (WGS) entry which is preliminary data.</text>
</comment>
<evidence type="ECO:0000256" key="1">
    <source>
        <dbReference type="ARBA" id="ARBA00022722"/>
    </source>
</evidence>
<keyword evidence="3" id="KW-0255">Endonuclease</keyword>
<gene>
    <name evidence="8" type="ORF">E7Z59_13780</name>
</gene>